<dbReference type="AlphaFoldDB" id="A0AA88XDM0"/>
<accession>A0AA88XDM0</accession>
<dbReference type="EMBL" id="VSWD01000014">
    <property type="protein sequence ID" value="KAK3082991.1"/>
    <property type="molecule type" value="Genomic_DNA"/>
</dbReference>
<organism evidence="1 2">
    <name type="scientific">Pinctada imbricata</name>
    <name type="common">Atlantic pearl-oyster</name>
    <name type="synonym">Pinctada martensii</name>
    <dbReference type="NCBI Taxonomy" id="66713"/>
    <lineage>
        <taxon>Eukaryota</taxon>
        <taxon>Metazoa</taxon>
        <taxon>Spiralia</taxon>
        <taxon>Lophotrochozoa</taxon>
        <taxon>Mollusca</taxon>
        <taxon>Bivalvia</taxon>
        <taxon>Autobranchia</taxon>
        <taxon>Pteriomorphia</taxon>
        <taxon>Pterioida</taxon>
        <taxon>Pterioidea</taxon>
        <taxon>Pteriidae</taxon>
        <taxon>Pinctada</taxon>
    </lineage>
</organism>
<evidence type="ECO:0000313" key="1">
    <source>
        <dbReference type="EMBL" id="KAK3082991.1"/>
    </source>
</evidence>
<name>A0AA88XDM0_PINIB</name>
<proteinExistence type="predicted"/>
<protein>
    <submittedName>
        <fullName evidence="1">Uncharacterized protein</fullName>
    </submittedName>
</protein>
<reference evidence="1" key="1">
    <citation type="submission" date="2019-08" db="EMBL/GenBank/DDBJ databases">
        <title>The improved chromosome-level genome for the pearl oyster Pinctada fucata martensii using PacBio sequencing and Hi-C.</title>
        <authorList>
            <person name="Zheng Z."/>
        </authorList>
    </citation>
    <scope>NUCLEOTIDE SEQUENCE</scope>
    <source>
        <strain evidence="1">ZZ-2019</strain>
        <tissue evidence="1">Adductor muscle</tissue>
    </source>
</reference>
<gene>
    <name evidence="1" type="ORF">FSP39_010975</name>
</gene>
<evidence type="ECO:0000313" key="2">
    <source>
        <dbReference type="Proteomes" id="UP001186944"/>
    </source>
</evidence>
<dbReference type="Proteomes" id="UP001186944">
    <property type="component" value="Unassembled WGS sequence"/>
</dbReference>
<dbReference type="CDD" id="cd22541">
    <property type="entry name" value="SP5_N"/>
    <property type="match status" value="1"/>
</dbReference>
<comment type="caution">
    <text evidence="1">The sequence shown here is derived from an EMBL/GenBank/DDBJ whole genome shotgun (WGS) entry which is preliminary data.</text>
</comment>
<keyword evidence="2" id="KW-1185">Reference proteome</keyword>
<sequence>MAIPTVIHPSDSTIQYPQRENIDTRLLPFGHGNLPVSNLQRPLGHEVVRPTPNHPRQRWSGNCHVQDRAFHVSEIPSSPSYLRSPLMSLEQIRTQQNEINAMELIRKEQFSYEAHNARLLRENILIAERSFVPTPSPLISGHAQSLNGPTSPLSPLVPQSVNSDVHAQKQISPIPATEAETPWWSVTSPVSPITRDVKLEFGVPHQMMYGQRNEIHYRAQLASMFQGGKQLIAPTRRCRRCRCPNCLNSKNSDNPSKKKQHICHYTRMWKGLRENIASESAS</sequence>